<dbReference type="SUPFAM" id="SSF53383">
    <property type="entry name" value="PLP-dependent transferases"/>
    <property type="match status" value="1"/>
</dbReference>
<protein>
    <recommendedName>
        <fullName evidence="4">Aminotransferase</fullName>
        <ecNumber evidence="4">2.6.1.-</ecNumber>
    </recommendedName>
</protein>
<dbReference type="InterPro" id="IPR015422">
    <property type="entry name" value="PyrdxlP-dep_Trfase_small"/>
</dbReference>
<dbReference type="Gene3D" id="3.40.640.10">
    <property type="entry name" value="Type I PLP-dependent aspartate aminotransferase-like (Major domain)"/>
    <property type="match status" value="1"/>
</dbReference>
<dbReference type="PANTHER" id="PTHR42832:SF3">
    <property type="entry name" value="L-GLUTAMINE--4-(METHYLSULFANYL)-2-OXOBUTANOATE AMINOTRANSFERASE"/>
    <property type="match status" value="1"/>
</dbReference>
<dbReference type="EC" id="2.6.1.-" evidence="4"/>
<dbReference type="EMBL" id="CP054705">
    <property type="protein sequence ID" value="QQK75739.1"/>
    <property type="molecule type" value="Genomic_DNA"/>
</dbReference>
<dbReference type="InterPro" id="IPR015424">
    <property type="entry name" value="PyrdxlP-dep_Trfase"/>
</dbReference>
<name>A0A7T7CBE7_9BACI</name>
<dbReference type="AlphaFoldDB" id="A0A7T7CBE7"/>
<evidence type="ECO:0000256" key="2">
    <source>
        <dbReference type="ARBA" id="ARBA00022576"/>
    </source>
</evidence>
<comment type="similarity">
    <text evidence="4">Belongs to the class-I pyridoxal-phosphate-dependent aminotransferase family.</text>
</comment>
<feature type="domain" description="Aminotransferase class I/classII large" evidence="5">
    <location>
        <begin position="32"/>
        <end position="380"/>
    </location>
</feature>
<comment type="cofactor">
    <cofactor evidence="1 4">
        <name>pyridoxal 5'-phosphate</name>
        <dbReference type="ChEBI" id="CHEBI:597326"/>
    </cofactor>
</comment>
<gene>
    <name evidence="6" type="ORF">HUG15_09275</name>
</gene>
<dbReference type="Proteomes" id="UP000595823">
    <property type="component" value="Chromosome"/>
</dbReference>
<dbReference type="PANTHER" id="PTHR42832">
    <property type="entry name" value="AMINO ACID AMINOTRANSFERASE"/>
    <property type="match status" value="1"/>
</dbReference>
<dbReference type="GO" id="GO:0008483">
    <property type="term" value="F:transaminase activity"/>
    <property type="evidence" value="ECO:0007669"/>
    <property type="project" value="UniProtKB-KW"/>
</dbReference>
<evidence type="ECO:0000256" key="3">
    <source>
        <dbReference type="ARBA" id="ARBA00022679"/>
    </source>
</evidence>
<keyword evidence="2 4" id="KW-0032">Aminotransferase</keyword>
<organism evidence="6 7">
    <name type="scientific">Salicibibacter cibarius</name>
    <dbReference type="NCBI Taxonomy" id="2743000"/>
    <lineage>
        <taxon>Bacteria</taxon>
        <taxon>Bacillati</taxon>
        <taxon>Bacillota</taxon>
        <taxon>Bacilli</taxon>
        <taxon>Bacillales</taxon>
        <taxon>Bacillaceae</taxon>
        <taxon>Salicibibacter</taxon>
    </lineage>
</organism>
<dbReference type="GO" id="GO:0030170">
    <property type="term" value="F:pyridoxal phosphate binding"/>
    <property type="evidence" value="ECO:0007669"/>
    <property type="project" value="InterPro"/>
</dbReference>
<evidence type="ECO:0000256" key="1">
    <source>
        <dbReference type="ARBA" id="ARBA00001933"/>
    </source>
</evidence>
<dbReference type="KEGG" id="scia:HUG15_09275"/>
<dbReference type="Gene3D" id="3.90.1150.10">
    <property type="entry name" value="Aspartate Aminotransferase, domain 1"/>
    <property type="match status" value="1"/>
</dbReference>
<dbReference type="InterPro" id="IPR004839">
    <property type="entry name" value="Aminotransferase_I/II_large"/>
</dbReference>
<keyword evidence="3 4" id="KW-0808">Transferase</keyword>
<evidence type="ECO:0000313" key="7">
    <source>
        <dbReference type="Proteomes" id="UP000595823"/>
    </source>
</evidence>
<evidence type="ECO:0000256" key="4">
    <source>
        <dbReference type="RuleBase" id="RU000481"/>
    </source>
</evidence>
<dbReference type="CDD" id="cd00609">
    <property type="entry name" value="AAT_like"/>
    <property type="match status" value="1"/>
</dbReference>
<proteinExistence type="inferred from homology"/>
<dbReference type="InterPro" id="IPR004838">
    <property type="entry name" value="NHTrfase_class1_PyrdxlP-BS"/>
</dbReference>
<dbReference type="PROSITE" id="PS00105">
    <property type="entry name" value="AA_TRANSFER_CLASS_1"/>
    <property type="match status" value="1"/>
</dbReference>
<sequence length="396" mass="43971">MSMTSNRVANIPQYVFAKINQKKEALKRSGIDIIDLGMGDPDLPTPKPITNKLINELNHPDNFKYSTFSGCTEFKEAVASFYKTQYNVDLHPETEVLALIGSKEGIAHLPFAVIDKNDYVLTPDPCYGIYRMATYLAGGQNYDMPLTKDCHFKPDLSVIPEEIKQKAKLMYLNYPGNPTAATVNVSFFNKVIDFAQANNILIAHDFAYNMITFDESAPSLLQADNAKNMAVEFGSLSKSYNMTGWRIGYVVGNPEIIRSLSVVKSNMDTSQFLPIQKAAAYALTHDQKAVYDNVEIYRKRSRAMVEGLNAIGMKADPPKGSFYIWAPVPDGYTSEEFAEGMLEHAGVVVTPGSAFGASGEGYFRISLTVPTERLQLAVERMNDHFKMKTVTASNPE</sequence>
<dbReference type="InterPro" id="IPR050881">
    <property type="entry name" value="LL-DAP_aminotransferase"/>
</dbReference>
<accession>A0A7T7CBE7</accession>
<dbReference type="InterPro" id="IPR015421">
    <property type="entry name" value="PyrdxlP-dep_Trfase_major"/>
</dbReference>
<reference evidence="6 7" key="1">
    <citation type="submission" date="2020-06" db="EMBL/GenBank/DDBJ databases">
        <title>Genomic analysis of Salicibibacter sp. NKC5-3.</title>
        <authorList>
            <person name="Oh Y.J."/>
        </authorList>
    </citation>
    <scope>NUCLEOTIDE SEQUENCE [LARGE SCALE GENOMIC DNA]</scope>
    <source>
        <strain evidence="6 7">NKC5-3</strain>
    </source>
</reference>
<evidence type="ECO:0000313" key="6">
    <source>
        <dbReference type="EMBL" id="QQK75739.1"/>
    </source>
</evidence>
<dbReference type="Pfam" id="PF00155">
    <property type="entry name" value="Aminotran_1_2"/>
    <property type="match status" value="1"/>
</dbReference>
<evidence type="ECO:0000259" key="5">
    <source>
        <dbReference type="Pfam" id="PF00155"/>
    </source>
</evidence>
<dbReference type="NCBIfam" id="NF006756">
    <property type="entry name" value="PRK09276.1"/>
    <property type="match status" value="1"/>
</dbReference>
<keyword evidence="7" id="KW-1185">Reference proteome</keyword>